<dbReference type="EMBL" id="CAJVCH010229785">
    <property type="protein sequence ID" value="CAG7732364.1"/>
    <property type="molecule type" value="Genomic_DNA"/>
</dbReference>
<feature type="non-terminal residue" evidence="1">
    <location>
        <position position="1"/>
    </location>
</feature>
<reference evidence="1" key="1">
    <citation type="submission" date="2021-06" db="EMBL/GenBank/DDBJ databases">
        <authorList>
            <person name="Hodson N. C."/>
            <person name="Mongue J. A."/>
            <person name="Jaron S. K."/>
        </authorList>
    </citation>
    <scope>NUCLEOTIDE SEQUENCE</scope>
</reference>
<dbReference type="AlphaFoldDB" id="A0A8J2P5Z6"/>
<evidence type="ECO:0000313" key="2">
    <source>
        <dbReference type="Proteomes" id="UP000708208"/>
    </source>
</evidence>
<accession>A0A8J2P5Z6</accession>
<keyword evidence="2" id="KW-1185">Reference proteome</keyword>
<name>A0A8J2P5Z6_9HEXA</name>
<sequence>TIPIKNVGQESEETQGSKQLLNDIAKVLQVSQTIYQKTDVDSVPMPLRCTSCFDTVSSAMELQTAMVTLQRQLQRHVQMIKSEIIRSYYIVL</sequence>
<evidence type="ECO:0000313" key="1">
    <source>
        <dbReference type="EMBL" id="CAG7732364.1"/>
    </source>
</evidence>
<protein>
    <submittedName>
        <fullName evidence="1">Uncharacterized protein</fullName>
    </submittedName>
</protein>
<organism evidence="1 2">
    <name type="scientific">Allacma fusca</name>
    <dbReference type="NCBI Taxonomy" id="39272"/>
    <lineage>
        <taxon>Eukaryota</taxon>
        <taxon>Metazoa</taxon>
        <taxon>Ecdysozoa</taxon>
        <taxon>Arthropoda</taxon>
        <taxon>Hexapoda</taxon>
        <taxon>Collembola</taxon>
        <taxon>Symphypleona</taxon>
        <taxon>Sminthuridae</taxon>
        <taxon>Allacma</taxon>
    </lineage>
</organism>
<dbReference type="Proteomes" id="UP000708208">
    <property type="component" value="Unassembled WGS sequence"/>
</dbReference>
<gene>
    <name evidence="1" type="ORF">AFUS01_LOCUS20885</name>
</gene>
<comment type="caution">
    <text evidence="1">The sequence shown here is derived from an EMBL/GenBank/DDBJ whole genome shotgun (WGS) entry which is preliminary data.</text>
</comment>
<proteinExistence type="predicted"/>